<dbReference type="PANTHER" id="PTHR11803:SF58">
    <property type="entry name" value="PROTEIN HMF1-RELATED"/>
    <property type="match status" value="1"/>
</dbReference>
<dbReference type="CDD" id="cd00448">
    <property type="entry name" value="YjgF_YER057c_UK114_family"/>
    <property type="match status" value="1"/>
</dbReference>
<dbReference type="SUPFAM" id="SSF55298">
    <property type="entry name" value="YjgF-like"/>
    <property type="match status" value="1"/>
</dbReference>
<sequence>MTQMIQRMNPPSLPDAGAIGYSQITTVEPGRMAYISGQVAIDPDGGPVPSGLADQTDIVVRNARAALAAAGATPQDLVMVRVYVVDLTPDRMNASMPSLLALFDGAQPSVTGIGVAALADPQFQIEVEMIARVP</sequence>
<dbReference type="GO" id="GO:0005829">
    <property type="term" value="C:cytosol"/>
    <property type="evidence" value="ECO:0007669"/>
    <property type="project" value="TreeGrafter"/>
</dbReference>
<evidence type="ECO:0000313" key="3">
    <source>
        <dbReference type="Proteomes" id="UP000539372"/>
    </source>
</evidence>
<dbReference type="AlphaFoldDB" id="A0A7Y0HGU1"/>
<organism evidence="2 3">
    <name type="scientific">Pacificispira spongiicola</name>
    <dbReference type="NCBI Taxonomy" id="2729598"/>
    <lineage>
        <taxon>Bacteria</taxon>
        <taxon>Pseudomonadati</taxon>
        <taxon>Pseudomonadota</taxon>
        <taxon>Alphaproteobacteria</taxon>
        <taxon>Rhodospirillales</taxon>
        <taxon>Rhodospirillaceae</taxon>
        <taxon>Pacificispira</taxon>
    </lineage>
</organism>
<protein>
    <submittedName>
        <fullName evidence="2">RidA family protein</fullName>
    </submittedName>
</protein>
<dbReference type="RefSeq" id="WP_169625110.1">
    <property type="nucleotide sequence ID" value="NZ_JABBNT010000003.1"/>
</dbReference>
<dbReference type="Gene3D" id="3.30.1330.40">
    <property type="entry name" value="RutC-like"/>
    <property type="match status" value="1"/>
</dbReference>
<reference evidence="2 3" key="1">
    <citation type="submission" date="2020-04" db="EMBL/GenBank/DDBJ databases">
        <title>Rhodospirillaceae bacterium KN72 isolated from deep sea.</title>
        <authorList>
            <person name="Zhang D.-C."/>
        </authorList>
    </citation>
    <scope>NUCLEOTIDE SEQUENCE [LARGE SCALE GENOMIC DNA]</scope>
    <source>
        <strain evidence="2 3">KN72</strain>
    </source>
</reference>
<dbReference type="Pfam" id="PF01042">
    <property type="entry name" value="Ribonuc_L-PSP"/>
    <property type="match status" value="1"/>
</dbReference>
<keyword evidence="3" id="KW-1185">Reference proteome</keyword>
<evidence type="ECO:0000313" key="2">
    <source>
        <dbReference type="EMBL" id="NMM44709.1"/>
    </source>
</evidence>
<proteinExistence type="inferred from homology"/>
<comment type="caution">
    <text evidence="2">The sequence shown here is derived from an EMBL/GenBank/DDBJ whole genome shotgun (WGS) entry which is preliminary data.</text>
</comment>
<comment type="similarity">
    <text evidence="1">Belongs to the RutC family.</text>
</comment>
<evidence type="ECO:0000256" key="1">
    <source>
        <dbReference type="ARBA" id="ARBA00010552"/>
    </source>
</evidence>
<dbReference type="InterPro" id="IPR035959">
    <property type="entry name" value="RutC-like_sf"/>
</dbReference>
<dbReference type="GO" id="GO:0019239">
    <property type="term" value="F:deaminase activity"/>
    <property type="evidence" value="ECO:0007669"/>
    <property type="project" value="TreeGrafter"/>
</dbReference>
<gene>
    <name evidence="2" type="ORF">HH303_09485</name>
</gene>
<accession>A0A7Y0HGU1</accession>
<dbReference type="EMBL" id="JABBNT010000003">
    <property type="protein sequence ID" value="NMM44709.1"/>
    <property type="molecule type" value="Genomic_DNA"/>
</dbReference>
<dbReference type="InterPro" id="IPR006175">
    <property type="entry name" value="YjgF/YER057c/UK114"/>
</dbReference>
<dbReference type="PANTHER" id="PTHR11803">
    <property type="entry name" value="2-IMINOBUTANOATE/2-IMINOPROPANOATE DEAMINASE RIDA"/>
    <property type="match status" value="1"/>
</dbReference>
<name>A0A7Y0HGU1_9PROT</name>
<dbReference type="Proteomes" id="UP000539372">
    <property type="component" value="Unassembled WGS sequence"/>
</dbReference>